<accession>A0ABS4QS80</accession>
<name>A0ABS4QS80_9NOCA</name>
<protein>
    <recommendedName>
        <fullName evidence="4">Replication protein</fullName>
    </recommendedName>
</protein>
<feature type="region of interest" description="Disordered" evidence="1">
    <location>
        <begin position="187"/>
        <end position="206"/>
    </location>
</feature>
<dbReference type="RefSeq" id="WP_209899869.1">
    <property type="nucleotide sequence ID" value="NZ_JAGGMR010000002.1"/>
</dbReference>
<evidence type="ECO:0000256" key="1">
    <source>
        <dbReference type="SAM" id="MobiDB-lite"/>
    </source>
</evidence>
<evidence type="ECO:0000313" key="3">
    <source>
        <dbReference type="Proteomes" id="UP001519325"/>
    </source>
</evidence>
<gene>
    <name evidence="2" type="ORF">BJ987_007532</name>
</gene>
<dbReference type="Proteomes" id="UP001519325">
    <property type="component" value="Unassembled WGS sequence"/>
</dbReference>
<proteinExistence type="predicted"/>
<sequence>MLFTPPPLALEKPADLYAGVPACWWSRERWIALVMALYDLLYDELRRTLRAPSVSRNTFQAWAIAESECADIVTGRECRPSVRHLSQKILRCGRTVKRCRELARLLDARQVVFTGRHRTKSERLLSWKRDDRSRGWTAEAALIESPSYAHLVDNSIIESLLQQGFVTPLPRSGGSLDLSRPAEVSLSQNVTKGRASRGHDKRRARTKCPEYDERAVLLASRIRADERFPLWVRMMGRSGLAGVLTKRAIAGWTPDDVLQGLDQYLLSGKKIFTHPDNPYGYLAALLYPIPVDEPPALLDRAREVAEEEQRRAAIRREWEQLRADTMTAAVTAAAAGSPGRAAAMAWSAEHGRRVIGKAAQRHQDVAAARRELAREVRGD</sequence>
<comment type="caution">
    <text evidence="2">The sequence shown here is derived from an EMBL/GenBank/DDBJ whole genome shotgun (WGS) entry which is preliminary data.</text>
</comment>
<keyword evidence="3" id="KW-1185">Reference proteome</keyword>
<evidence type="ECO:0000313" key="2">
    <source>
        <dbReference type="EMBL" id="MBP2194554.1"/>
    </source>
</evidence>
<feature type="compositionally biased region" description="Basic residues" evidence="1">
    <location>
        <begin position="194"/>
        <end position="206"/>
    </location>
</feature>
<dbReference type="EMBL" id="JAGGMR010000002">
    <property type="protein sequence ID" value="MBP2194554.1"/>
    <property type="molecule type" value="Genomic_DNA"/>
</dbReference>
<organism evidence="2 3">
    <name type="scientific">Nocardia goodfellowii</name>
    <dbReference type="NCBI Taxonomy" id="882446"/>
    <lineage>
        <taxon>Bacteria</taxon>
        <taxon>Bacillati</taxon>
        <taxon>Actinomycetota</taxon>
        <taxon>Actinomycetes</taxon>
        <taxon>Mycobacteriales</taxon>
        <taxon>Nocardiaceae</taxon>
        <taxon>Nocardia</taxon>
    </lineage>
</organism>
<reference evidence="2 3" key="1">
    <citation type="submission" date="2021-03" db="EMBL/GenBank/DDBJ databases">
        <title>Sequencing the genomes of 1000 actinobacteria strains.</title>
        <authorList>
            <person name="Klenk H.-P."/>
        </authorList>
    </citation>
    <scope>NUCLEOTIDE SEQUENCE [LARGE SCALE GENOMIC DNA]</scope>
    <source>
        <strain evidence="2 3">DSM 45516</strain>
    </source>
</reference>
<evidence type="ECO:0008006" key="4">
    <source>
        <dbReference type="Google" id="ProtNLM"/>
    </source>
</evidence>